<organism evidence="1 2">
    <name type="scientific">Azospirillum endophyticum</name>
    <dbReference type="NCBI Taxonomy" id="2800326"/>
    <lineage>
        <taxon>Bacteria</taxon>
        <taxon>Pseudomonadati</taxon>
        <taxon>Pseudomonadota</taxon>
        <taxon>Alphaproteobacteria</taxon>
        <taxon>Rhodospirillales</taxon>
        <taxon>Azospirillaceae</taxon>
        <taxon>Azospirillum</taxon>
    </lineage>
</organism>
<proteinExistence type="predicted"/>
<gene>
    <name evidence="1" type="ORF">JHL17_23005</name>
</gene>
<comment type="caution">
    <text evidence="1">The sequence shown here is derived from an EMBL/GenBank/DDBJ whole genome shotgun (WGS) entry which is preliminary data.</text>
</comment>
<protein>
    <submittedName>
        <fullName evidence="1">Uncharacterized protein</fullName>
    </submittedName>
</protein>
<sequence>MRGANTTDTLRARDIIAGFDFGYVVDRAIAAGMTRRTSEIALGQLKAFLLACAEHPERDIVPQSAACDDLWHEFIVADTRAYFRFCEAVYGEYLHHNGVTVPAERMAAARTDSAGLFAAADCLREAAKADCLREAVKADCLREAKAADCLREAAKADCLREAKPADCLREAKAADCLREAAKADCLREAKPADCLREAKAADCLREAAKADCLREAKPADCLREARSQGAA</sequence>
<accession>A0ABS1FA17</accession>
<dbReference type="RefSeq" id="WP_200196722.1">
    <property type="nucleotide sequence ID" value="NZ_JAENHM010000060.1"/>
</dbReference>
<dbReference type="Proteomes" id="UP000652760">
    <property type="component" value="Unassembled WGS sequence"/>
</dbReference>
<keyword evidence="2" id="KW-1185">Reference proteome</keyword>
<dbReference type="EMBL" id="JAENHM010000060">
    <property type="protein sequence ID" value="MBK1840277.1"/>
    <property type="molecule type" value="Genomic_DNA"/>
</dbReference>
<name>A0ABS1FA17_9PROT</name>
<evidence type="ECO:0000313" key="2">
    <source>
        <dbReference type="Proteomes" id="UP000652760"/>
    </source>
</evidence>
<reference evidence="2" key="1">
    <citation type="submission" date="2021-01" db="EMBL/GenBank/DDBJ databases">
        <title>Genome public.</title>
        <authorList>
            <person name="Liu C."/>
            <person name="Sun Q."/>
        </authorList>
    </citation>
    <scope>NUCLEOTIDE SEQUENCE [LARGE SCALE GENOMIC DNA]</scope>
    <source>
        <strain evidence="2">YIM B02556</strain>
    </source>
</reference>
<evidence type="ECO:0000313" key="1">
    <source>
        <dbReference type="EMBL" id="MBK1840277.1"/>
    </source>
</evidence>